<comment type="cofactor">
    <cofactor evidence="14">
        <name>Zn(2+)</name>
        <dbReference type="ChEBI" id="CHEBI:29105"/>
    </cofactor>
    <text evidence="14">Binds 1 zinc ion per subunit.</text>
</comment>
<evidence type="ECO:0000313" key="17">
    <source>
        <dbReference type="EMBL" id="MDT0441519.1"/>
    </source>
</evidence>
<accession>A0ABU2RXN9</accession>
<evidence type="ECO:0000256" key="4">
    <source>
        <dbReference type="ARBA" id="ARBA00022670"/>
    </source>
</evidence>
<dbReference type="PANTHER" id="PTHR39188:SF3">
    <property type="entry name" value="STAGE IV SPORULATION PROTEIN FB"/>
    <property type="match status" value="1"/>
</dbReference>
<keyword evidence="5 14" id="KW-0812">Transmembrane</keyword>
<reference evidence="18" key="1">
    <citation type="submission" date="2023-07" db="EMBL/GenBank/DDBJ databases">
        <title>30 novel species of actinomycetes from the DSMZ collection.</title>
        <authorList>
            <person name="Nouioui I."/>
        </authorList>
    </citation>
    <scope>NUCLEOTIDE SEQUENCE [LARGE SCALE GENOMIC DNA]</scope>
    <source>
        <strain evidence="18">DSM 41886</strain>
    </source>
</reference>
<dbReference type="Pfam" id="PF02163">
    <property type="entry name" value="Peptidase_M50"/>
    <property type="match status" value="2"/>
</dbReference>
<feature type="domain" description="CBS" evidence="16">
    <location>
        <begin position="317"/>
        <end position="379"/>
    </location>
</feature>
<evidence type="ECO:0000256" key="2">
    <source>
        <dbReference type="ARBA" id="ARBA00007931"/>
    </source>
</evidence>
<feature type="transmembrane region" description="Helical" evidence="14">
    <location>
        <begin position="113"/>
        <end position="131"/>
    </location>
</feature>
<feature type="transmembrane region" description="Helical" evidence="14">
    <location>
        <begin position="12"/>
        <end position="34"/>
    </location>
</feature>
<keyword evidence="7" id="KW-0677">Repeat</keyword>
<dbReference type="PANTHER" id="PTHR39188">
    <property type="entry name" value="MEMBRANE-ASSOCIATED ZINC METALLOPROTEASE M50B"/>
    <property type="match status" value="1"/>
</dbReference>
<keyword evidence="8 14" id="KW-0378">Hydrolase</keyword>
<proteinExistence type="inferred from homology"/>
<dbReference type="InterPro" id="IPR046342">
    <property type="entry name" value="CBS_dom_sf"/>
</dbReference>
<evidence type="ECO:0000256" key="15">
    <source>
        <dbReference type="PROSITE-ProRule" id="PRU00703"/>
    </source>
</evidence>
<comment type="similarity">
    <text evidence="2 14">Belongs to the peptidase M50B family.</text>
</comment>
<evidence type="ECO:0000256" key="5">
    <source>
        <dbReference type="ARBA" id="ARBA00022692"/>
    </source>
</evidence>
<feature type="transmembrane region" description="Helical" evidence="14">
    <location>
        <begin position="185"/>
        <end position="206"/>
    </location>
</feature>
<keyword evidence="6 14" id="KW-0479">Metal-binding</keyword>
<evidence type="ECO:0000256" key="6">
    <source>
        <dbReference type="ARBA" id="ARBA00022723"/>
    </source>
</evidence>
<dbReference type="CDD" id="cd06164">
    <property type="entry name" value="S2P-M50_SpoIVFB_CBS"/>
    <property type="match status" value="1"/>
</dbReference>
<comment type="subcellular location">
    <subcellularLocation>
        <location evidence="1 14">Cell membrane</location>
        <topology evidence="1 14">Multi-pass membrane protein</topology>
    </subcellularLocation>
</comment>
<evidence type="ECO:0000256" key="7">
    <source>
        <dbReference type="ARBA" id="ARBA00022737"/>
    </source>
</evidence>
<dbReference type="PROSITE" id="PS51371">
    <property type="entry name" value="CBS"/>
    <property type="match status" value="2"/>
</dbReference>
<dbReference type="SUPFAM" id="SSF54631">
    <property type="entry name" value="CBS-domain pair"/>
    <property type="match status" value="1"/>
</dbReference>
<evidence type="ECO:0000259" key="16">
    <source>
        <dbReference type="PROSITE" id="PS51371"/>
    </source>
</evidence>
<dbReference type="PIRSF" id="PIRSF006404">
    <property type="entry name" value="UCP006404_Pept_M50_CBS"/>
    <property type="match status" value="1"/>
</dbReference>
<keyword evidence="9 14" id="KW-0862">Zinc</keyword>
<evidence type="ECO:0000313" key="18">
    <source>
        <dbReference type="Proteomes" id="UP001183615"/>
    </source>
</evidence>
<sequence>MRATFTLGRIAGVRVGVNWSVALVFALIASGLAAGRLPEAYPDRAWPLYLLVGLGAALVFFASLLAHELAHAVVARRHGVGVDDIVLWLLGGATRMRTEAPDPRAELRIAGSGPLVSLLLGVAFALLTWLLDTTGAAGLLVESTAWLAAINLLLAAFNVIPAAPLDGGRLLRAFLWRRTGDRLRATEGAATAGRVFGWVLVGLGLWQFLWTTWFGGLWLALIGWFLVMAASQEGRQARVRELLAGVAVRDTMTPDPVSVPERLTVDQLLSDPSLTPRHTAFPVTGDDGTRPMGLVTLDGAGGVPAERRARTTVAEIMRPLPETRVAGPDEALADLLPRLEPGAEHRVLVVDRGGRLVGIVSPSDVNRTIRRMATRPRPGQPART</sequence>
<gene>
    <name evidence="17" type="ORF">RM779_02735</name>
</gene>
<dbReference type="GO" id="GO:0008233">
    <property type="term" value="F:peptidase activity"/>
    <property type="evidence" value="ECO:0007669"/>
    <property type="project" value="UniProtKB-KW"/>
</dbReference>
<evidence type="ECO:0000256" key="14">
    <source>
        <dbReference type="PIRNR" id="PIRNR006404"/>
    </source>
</evidence>
<name>A0ABU2RXN9_9ACTN</name>
<dbReference type="InterPro" id="IPR016483">
    <property type="entry name" value="UCP006404_Pept_M50_CBS"/>
</dbReference>
<feature type="transmembrane region" description="Helical" evidence="14">
    <location>
        <begin position="143"/>
        <end position="165"/>
    </location>
</feature>
<feature type="transmembrane region" description="Helical" evidence="14">
    <location>
        <begin position="212"/>
        <end position="230"/>
    </location>
</feature>
<keyword evidence="12 15" id="KW-0129">CBS domain</keyword>
<dbReference type="GO" id="GO:0006508">
    <property type="term" value="P:proteolysis"/>
    <property type="evidence" value="ECO:0007669"/>
    <property type="project" value="UniProtKB-KW"/>
</dbReference>
<keyword evidence="3 14" id="KW-1003">Cell membrane</keyword>
<protein>
    <recommendedName>
        <fullName evidence="14">Zinc metalloprotease</fullName>
    </recommendedName>
</protein>
<keyword evidence="13 14" id="KW-0472">Membrane</keyword>
<feature type="transmembrane region" description="Helical" evidence="14">
    <location>
        <begin position="46"/>
        <end position="67"/>
    </location>
</feature>
<organism evidence="17 18">
    <name type="scientific">Streptomyces johnsoniae</name>
    <dbReference type="NCBI Taxonomy" id="3075532"/>
    <lineage>
        <taxon>Bacteria</taxon>
        <taxon>Bacillati</taxon>
        <taxon>Actinomycetota</taxon>
        <taxon>Actinomycetes</taxon>
        <taxon>Kitasatosporales</taxon>
        <taxon>Streptomycetaceae</taxon>
        <taxon>Streptomyces</taxon>
    </lineage>
</organism>
<feature type="domain" description="CBS" evidence="16">
    <location>
        <begin position="252"/>
        <end position="310"/>
    </location>
</feature>
<evidence type="ECO:0000256" key="9">
    <source>
        <dbReference type="ARBA" id="ARBA00022833"/>
    </source>
</evidence>
<evidence type="ECO:0000256" key="8">
    <source>
        <dbReference type="ARBA" id="ARBA00022801"/>
    </source>
</evidence>
<comment type="caution">
    <text evidence="17">The sequence shown here is derived from an EMBL/GenBank/DDBJ whole genome shotgun (WGS) entry which is preliminary data.</text>
</comment>
<evidence type="ECO:0000256" key="10">
    <source>
        <dbReference type="ARBA" id="ARBA00022989"/>
    </source>
</evidence>
<keyword evidence="4 14" id="KW-0645">Protease</keyword>
<evidence type="ECO:0000256" key="3">
    <source>
        <dbReference type="ARBA" id="ARBA00022475"/>
    </source>
</evidence>
<keyword evidence="11 14" id="KW-0482">Metalloprotease</keyword>
<dbReference type="RefSeq" id="WP_311615360.1">
    <property type="nucleotide sequence ID" value="NZ_JAVREV010000001.1"/>
</dbReference>
<evidence type="ECO:0000256" key="11">
    <source>
        <dbReference type="ARBA" id="ARBA00023049"/>
    </source>
</evidence>
<dbReference type="EMBL" id="JAVREV010000001">
    <property type="protein sequence ID" value="MDT0441519.1"/>
    <property type="molecule type" value="Genomic_DNA"/>
</dbReference>
<dbReference type="Gene3D" id="3.10.580.10">
    <property type="entry name" value="CBS-domain"/>
    <property type="match status" value="1"/>
</dbReference>
<evidence type="ECO:0000256" key="13">
    <source>
        <dbReference type="ARBA" id="ARBA00023136"/>
    </source>
</evidence>
<evidence type="ECO:0000256" key="1">
    <source>
        <dbReference type="ARBA" id="ARBA00004651"/>
    </source>
</evidence>
<dbReference type="Proteomes" id="UP001183615">
    <property type="component" value="Unassembled WGS sequence"/>
</dbReference>
<keyword evidence="18" id="KW-1185">Reference proteome</keyword>
<evidence type="ECO:0000256" key="12">
    <source>
        <dbReference type="ARBA" id="ARBA00023122"/>
    </source>
</evidence>
<dbReference type="InterPro" id="IPR000644">
    <property type="entry name" value="CBS_dom"/>
</dbReference>
<dbReference type="InterPro" id="IPR008915">
    <property type="entry name" value="Peptidase_M50"/>
</dbReference>
<dbReference type="Pfam" id="PF00571">
    <property type="entry name" value="CBS"/>
    <property type="match status" value="2"/>
</dbReference>
<keyword evidence="10 14" id="KW-1133">Transmembrane helix</keyword>